<evidence type="ECO:0000259" key="1">
    <source>
        <dbReference type="Pfam" id="PF20408"/>
    </source>
</evidence>
<dbReference type="InterPro" id="IPR026555">
    <property type="entry name" value="NSL3/Tex30"/>
</dbReference>
<organism evidence="2 3">
    <name type="scientific">Arthrobacter bambusae</name>
    <dbReference type="NCBI Taxonomy" id="1338426"/>
    <lineage>
        <taxon>Bacteria</taxon>
        <taxon>Bacillati</taxon>
        <taxon>Actinomycetota</taxon>
        <taxon>Actinomycetes</taxon>
        <taxon>Micrococcales</taxon>
        <taxon>Micrococcaceae</taxon>
        <taxon>Arthrobacter</taxon>
    </lineage>
</organism>
<dbReference type="SUPFAM" id="SSF53474">
    <property type="entry name" value="alpha/beta-Hydrolases"/>
    <property type="match status" value="1"/>
</dbReference>
<proteinExistence type="predicted"/>
<evidence type="ECO:0000313" key="3">
    <source>
        <dbReference type="Proteomes" id="UP001549307"/>
    </source>
</evidence>
<dbReference type="Pfam" id="PF20408">
    <property type="entry name" value="Abhydrolase_11"/>
    <property type="match status" value="1"/>
</dbReference>
<accession>A0ABV2P241</accession>
<dbReference type="PANTHER" id="PTHR13136:SF11">
    <property type="entry name" value="TESTIS-EXPRESSED PROTEIN 30"/>
    <property type="match status" value="1"/>
</dbReference>
<comment type="caution">
    <text evidence="2">The sequence shown here is derived from an EMBL/GenBank/DDBJ whole genome shotgun (WGS) entry which is preliminary data.</text>
</comment>
<feature type="domain" description="KANL3/Tex30 alpha/beta hydrolase-like" evidence="1">
    <location>
        <begin position="63"/>
        <end position="231"/>
    </location>
</feature>
<protein>
    <submittedName>
        <fullName evidence="2">Alpha/beta-hydrolase family hydrolase</fullName>
    </submittedName>
</protein>
<dbReference type="EMBL" id="JBEPSN010000001">
    <property type="protein sequence ID" value="MET4538831.1"/>
    <property type="molecule type" value="Genomic_DNA"/>
</dbReference>
<keyword evidence="3" id="KW-1185">Reference proteome</keyword>
<name>A0ABV2P241_9MICC</name>
<dbReference type="Gene3D" id="3.40.50.1820">
    <property type="entry name" value="alpha/beta hydrolase"/>
    <property type="match status" value="1"/>
</dbReference>
<gene>
    <name evidence="2" type="ORF">ABIE37_000586</name>
</gene>
<reference evidence="2 3" key="1">
    <citation type="submission" date="2024-06" db="EMBL/GenBank/DDBJ databases">
        <title>Sorghum-associated microbial communities from plants grown in Nebraska, USA.</title>
        <authorList>
            <person name="Schachtman D."/>
        </authorList>
    </citation>
    <scope>NUCLEOTIDE SEQUENCE [LARGE SCALE GENOMIC DNA]</scope>
    <source>
        <strain evidence="2 3">3552</strain>
    </source>
</reference>
<evidence type="ECO:0000313" key="2">
    <source>
        <dbReference type="EMBL" id="MET4538831.1"/>
    </source>
</evidence>
<dbReference type="PANTHER" id="PTHR13136">
    <property type="entry name" value="TESTIS DEVELOPMENT PROTEIN PRTD"/>
    <property type="match status" value="1"/>
</dbReference>
<dbReference type="InterPro" id="IPR029058">
    <property type="entry name" value="AB_hydrolase_fold"/>
</dbReference>
<sequence length="255" mass="26916">MTVVASLAMGTSYPVKGWFVSTCGDFAAVGNDGYMPNTETPITITVGESDISALHIRPDSPFATLVVAHGAGAGMEHPFLQGFAKAMADEGVATLRFNFPYREAGRRFPDRPPLAIATWRAVMDKAAELGEGEPLWAAGKSFGGRMASMAVAEGMHASGLVYLGYPLHAPGKPEKLRDEHLYGVTTPMLFLQGTRDTFATPELLESVVEKIGPTASLQWSEGGDHSFAVKGVKRGASETGASLAPAVAAFLRANS</sequence>
<dbReference type="Proteomes" id="UP001549307">
    <property type="component" value="Unassembled WGS sequence"/>
</dbReference>
<dbReference type="InterPro" id="IPR046879">
    <property type="entry name" value="KANL3/Tex30_Abhydrolase"/>
</dbReference>